<feature type="domain" description="IC97/Casc1 N-terminal" evidence="4">
    <location>
        <begin position="26"/>
        <end position="197"/>
    </location>
</feature>
<organism evidence="5 6">
    <name type="scientific">Aphis gossypii</name>
    <name type="common">Cotton aphid</name>
    <dbReference type="NCBI Taxonomy" id="80765"/>
    <lineage>
        <taxon>Eukaryota</taxon>
        <taxon>Metazoa</taxon>
        <taxon>Ecdysozoa</taxon>
        <taxon>Arthropoda</taxon>
        <taxon>Hexapoda</taxon>
        <taxon>Insecta</taxon>
        <taxon>Pterygota</taxon>
        <taxon>Neoptera</taxon>
        <taxon>Paraneoptera</taxon>
        <taxon>Hemiptera</taxon>
        <taxon>Sternorrhyncha</taxon>
        <taxon>Aphidomorpha</taxon>
        <taxon>Aphidoidea</taxon>
        <taxon>Aphididae</taxon>
        <taxon>Aphidini</taxon>
        <taxon>Aphis</taxon>
        <taxon>Aphis</taxon>
    </lineage>
</organism>
<evidence type="ECO:0008006" key="7">
    <source>
        <dbReference type="Google" id="ProtNLM"/>
    </source>
</evidence>
<reference evidence="5" key="1">
    <citation type="submission" date="2022-02" db="EMBL/GenBank/DDBJ databases">
        <authorList>
            <person name="King R."/>
        </authorList>
    </citation>
    <scope>NUCLEOTIDE SEQUENCE</scope>
</reference>
<dbReference type="GO" id="GO:0008017">
    <property type="term" value="F:microtubule binding"/>
    <property type="evidence" value="ECO:0007669"/>
    <property type="project" value="TreeGrafter"/>
</dbReference>
<evidence type="ECO:0000313" key="6">
    <source>
        <dbReference type="Proteomes" id="UP001154329"/>
    </source>
</evidence>
<dbReference type="GO" id="GO:0005930">
    <property type="term" value="C:axoneme"/>
    <property type="evidence" value="ECO:0007669"/>
    <property type="project" value="TreeGrafter"/>
</dbReference>
<gene>
    <name evidence="5" type="ORF">APHIGO_LOCUS2783</name>
</gene>
<dbReference type="Pfam" id="PF12366">
    <property type="entry name" value="Casc1_C"/>
    <property type="match status" value="1"/>
</dbReference>
<dbReference type="Pfam" id="PF15927">
    <property type="entry name" value="Casc1_N"/>
    <property type="match status" value="1"/>
</dbReference>
<evidence type="ECO:0000313" key="5">
    <source>
        <dbReference type="EMBL" id="CAH1714461.1"/>
    </source>
</evidence>
<dbReference type="GO" id="GO:0048487">
    <property type="term" value="F:beta-tubulin binding"/>
    <property type="evidence" value="ECO:0007669"/>
    <property type="project" value="TreeGrafter"/>
</dbReference>
<dbReference type="InterPro" id="IPR023247">
    <property type="entry name" value="IC97/Dnai7-like"/>
</dbReference>
<name>A0A9P0IW84_APHGO</name>
<dbReference type="Proteomes" id="UP001154329">
    <property type="component" value="Chromosome 1"/>
</dbReference>
<comment type="similarity">
    <text evidence="1">Belongs to the DNAI7 family.</text>
</comment>
<keyword evidence="6" id="KW-1185">Reference proteome</keyword>
<feature type="domain" description="CASC1 C-terminal" evidence="3">
    <location>
        <begin position="534"/>
        <end position="659"/>
    </location>
</feature>
<dbReference type="PANTHER" id="PTHR20929">
    <property type="entry name" value="LUNG ADENOMA SUSCEPTIBILITY 1-RELATED"/>
    <property type="match status" value="1"/>
</dbReference>
<feature type="region of interest" description="Disordered" evidence="2">
    <location>
        <begin position="1"/>
        <end position="32"/>
    </location>
</feature>
<proteinExistence type="inferred from homology"/>
<feature type="compositionally biased region" description="Basic and acidic residues" evidence="2">
    <location>
        <begin position="20"/>
        <end position="32"/>
    </location>
</feature>
<dbReference type="EMBL" id="OU899034">
    <property type="protein sequence ID" value="CAH1714461.1"/>
    <property type="molecule type" value="Genomic_DNA"/>
</dbReference>
<dbReference type="AlphaFoldDB" id="A0A9P0IW84"/>
<protein>
    <recommendedName>
        <fullName evidence="7">Axonemal 84 kDa protein</fullName>
    </recommendedName>
</protein>
<dbReference type="InterPro" id="IPR022110">
    <property type="entry name" value="CASC1_C"/>
</dbReference>
<dbReference type="PRINTS" id="PR02043">
    <property type="entry name" value="CANCERSCCP1"/>
</dbReference>
<reference evidence="5" key="2">
    <citation type="submission" date="2022-10" db="EMBL/GenBank/DDBJ databases">
        <authorList>
            <consortium name="ENA_rothamsted_submissions"/>
            <consortium name="culmorum"/>
            <person name="King R."/>
        </authorList>
    </citation>
    <scope>NUCLEOTIDE SEQUENCE</scope>
</reference>
<feature type="region of interest" description="Disordered" evidence="2">
    <location>
        <begin position="341"/>
        <end position="383"/>
    </location>
</feature>
<dbReference type="PANTHER" id="PTHR20929:SF11">
    <property type="entry name" value="DYNEIN AXONEMAL INTERMEDIATE CHAIN 7"/>
    <property type="match status" value="1"/>
</dbReference>
<accession>A0A9P0IW84</accession>
<feature type="region of interest" description="Disordered" evidence="2">
    <location>
        <begin position="655"/>
        <end position="772"/>
    </location>
</feature>
<evidence type="ECO:0000259" key="4">
    <source>
        <dbReference type="Pfam" id="PF15927"/>
    </source>
</evidence>
<sequence>MAKRLDGKIKTPNSGPGFKSKADLKQMEQQRREEKVLLEKQKDKELKILEHQLREERLKPICEMLAELSRKKYEHDRNYREELDWKHWIRCDGTPNPQVVQELNTYLFVERQVSHTCDEKNSYVDKCLEIFKIMDAVDDIVDLPLDFNQFKLQCFREARDNLGRLLVEIVYGICYYLLSDYDRRMDPIDLEIVAYKNSCEAFAVGLHVVCHRPRLMTDDRPPPKCDFPECLVMVDVPPQLSQQYMAVMALWLRWDPFTDRMDEFDVSKSFEMDPRDLWQYSEDVWKEQNEIMQLINEEKERSNKRLWMEKMEEKLKAFAEVDRNSYPEDLITYLDELEKNDPPTRVRSKINEIKKDKEEKEPEDHRDETEVNDESSKLVEPEISKSIHNKVDIGKTLSQEMEKRRLEQIEDFSNSLKYSEKPNELNPRRYWIIGGAFNVEMWKLPMQPVEFEDGSVGVLIVGPTALQPIDYHEKYEPIQLSMGFSSTSSEDEETDVKKQNQEALKKLAMINIKLPENVLWFENPKPAMWNEEKKNWTTEYIYDIRFNEEKQTVSFRAGRMGSFGLAVNRYTNFPFQSWEIRPEGGDDSAGVVLSVTAATVLVEFAVRGDQAAMVQLQNATTVALQEMIGVYHRPDKLIRLLRRGGVNLFPEPDARHYVDGRRPPKHAGGRAARVPLHGRAQRHSPVRRVPVERARAVRPDGDADEGDAAGRRIGRRDRGRDVVVVGRRTGPVQDGHGHSRTGRAAQVHRSQSGVLRGTAAKAAQQRRSRSAVRARLVDAGRTRYLRRGLQGVRNTLLPHGQDQIFELFLNNSRGCPQSTRNDDL</sequence>
<dbReference type="InterPro" id="IPR031826">
    <property type="entry name" value="IC97/Casc1_N"/>
</dbReference>
<evidence type="ECO:0000256" key="1">
    <source>
        <dbReference type="ARBA" id="ARBA00024332"/>
    </source>
</evidence>
<evidence type="ECO:0000256" key="2">
    <source>
        <dbReference type="SAM" id="MobiDB-lite"/>
    </source>
</evidence>
<evidence type="ECO:0000259" key="3">
    <source>
        <dbReference type="Pfam" id="PF12366"/>
    </source>
</evidence>
<feature type="compositionally biased region" description="Basic and acidic residues" evidence="2">
    <location>
        <begin position="689"/>
        <end position="701"/>
    </location>
</feature>